<gene>
    <name evidence="2" type="ORF">JG688_00013942</name>
</gene>
<dbReference type="Proteomes" id="UP000709295">
    <property type="component" value="Unassembled WGS sequence"/>
</dbReference>
<accession>A0A8J5M0S9</accession>
<keyword evidence="3" id="KW-1185">Reference proteome</keyword>
<evidence type="ECO:0000313" key="2">
    <source>
        <dbReference type="EMBL" id="KAG6950959.1"/>
    </source>
</evidence>
<name>A0A8J5M0S9_9STRA</name>
<feature type="region of interest" description="Disordered" evidence="1">
    <location>
        <begin position="1"/>
        <end position="24"/>
    </location>
</feature>
<evidence type="ECO:0000313" key="3">
    <source>
        <dbReference type="Proteomes" id="UP000709295"/>
    </source>
</evidence>
<dbReference type="EMBL" id="JAENGY010001250">
    <property type="protein sequence ID" value="KAG6950959.1"/>
    <property type="molecule type" value="Genomic_DNA"/>
</dbReference>
<sequence>MADSEVAITDVGTAAPTAGMPSTKLDPRAVSGKLGPVEMANFVNDNVFEQLKAVCGAERVLRKKEIVKEKGMEKYCARTSFLGLTLMKADAIMAKKMEDTLMATSSMKADPALAETSEDALAHGEATLAEKSGRSPSDKLVILVIDEARNLLGEEKGRKMSDFRKLRQALVSANMERSTGGGIFGVLVDTNPKIADLSNDEDSDSFLSYPPFVLADTMDANWRKHCKDAMETWVSHGAEAKEERNEDRMGTGTMINEKEQEIAIHDQIRVYKNAVAGDEEEAWKALQAYNQETMFGVATMLCRLGLRPRATSALAPRVVADFMATLAYVYCAKDGYLCSYASDPLLALGAMKVWHSLDHGLADHILPQLKKLILDEVLDTGGVGEMVGCIVMLLAMDKCAMGDEIFSACLIIGQFIRVNDFLDVLQAGEMAIYDEGQEDPAEDNRPAFDDWLAKWKGWSMGFTHFIQLELEPDEDTLWYLLGRRAAGIFPRDQDGADLLIPMFKKSSKEGVADGKKIAVMLVQVNNRSRKAEEKLTPWFVFGGKDEEGSDVNPLSKMDVHDIIRISMSIHGEKENCYKFIDASSNAGNLVAEPDGNAMVSEDEGPVFTICFGSVCCETYPFLDAKVAERFVESCSPCGWRLGTSW</sequence>
<dbReference type="PANTHER" id="PTHR33266:SF1">
    <property type="entry name" value="F-BOX DOMAIN-CONTAINING PROTEIN"/>
    <property type="match status" value="1"/>
</dbReference>
<dbReference type="PANTHER" id="PTHR33266">
    <property type="entry name" value="CHROMOSOME 15, WHOLE GENOME SHOTGUN SEQUENCE"/>
    <property type="match status" value="1"/>
</dbReference>
<proteinExistence type="predicted"/>
<comment type="caution">
    <text evidence="2">The sequence shown here is derived from an EMBL/GenBank/DDBJ whole genome shotgun (WGS) entry which is preliminary data.</text>
</comment>
<protein>
    <submittedName>
        <fullName evidence="2">Uncharacterized protein</fullName>
    </submittedName>
</protein>
<organism evidence="2 3">
    <name type="scientific">Phytophthora aleatoria</name>
    <dbReference type="NCBI Taxonomy" id="2496075"/>
    <lineage>
        <taxon>Eukaryota</taxon>
        <taxon>Sar</taxon>
        <taxon>Stramenopiles</taxon>
        <taxon>Oomycota</taxon>
        <taxon>Peronosporomycetes</taxon>
        <taxon>Peronosporales</taxon>
        <taxon>Peronosporaceae</taxon>
        <taxon>Phytophthora</taxon>
    </lineage>
</organism>
<evidence type="ECO:0000256" key="1">
    <source>
        <dbReference type="SAM" id="MobiDB-lite"/>
    </source>
</evidence>
<dbReference type="AlphaFoldDB" id="A0A8J5M0S9"/>
<reference evidence="2" key="1">
    <citation type="submission" date="2021-01" db="EMBL/GenBank/DDBJ databases">
        <title>Phytophthora aleatoria, a newly-described species from Pinus radiata is distinct from Phytophthora cactorum isolates based on comparative genomics.</title>
        <authorList>
            <person name="Mcdougal R."/>
            <person name="Panda P."/>
            <person name="Williams N."/>
            <person name="Studholme D.J."/>
        </authorList>
    </citation>
    <scope>NUCLEOTIDE SEQUENCE</scope>
    <source>
        <strain evidence="2">NZFS 4037</strain>
    </source>
</reference>